<dbReference type="PRINTS" id="PR00107">
    <property type="entry name" value="PHOSPHOCPHPR"/>
</dbReference>
<dbReference type="Gene3D" id="3.30.1340.10">
    <property type="entry name" value="HPr-like"/>
    <property type="match status" value="1"/>
</dbReference>
<accession>A0A923RQ97</accession>
<protein>
    <submittedName>
        <fullName evidence="5">HPr family phosphocarrier protein</fullName>
    </submittedName>
</protein>
<comment type="caution">
    <text evidence="5">The sequence shown here is derived from an EMBL/GenBank/DDBJ whole genome shotgun (WGS) entry which is preliminary data.</text>
</comment>
<comment type="subcellular location">
    <subcellularLocation>
        <location evidence="1">Cytoplasm</location>
    </subcellularLocation>
</comment>
<keyword evidence="2" id="KW-0963">Cytoplasm</keyword>
<dbReference type="SUPFAM" id="SSF55594">
    <property type="entry name" value="HPr-like"/>
    <property type="match status" value="1"/>
</dbReference>
<evidence type="ECO:0000256" key="1">
    <source>
        <dbReference type="ARBA" id="ARBA00004496"/>
    </source>
</evidence>
<dbReference type="EMBL" id="JACOOR010000012">
    <property type="protein sequence ID" value="MBC5661150.1"/>
    <property type="molecule type" value="Genomic_DNA"/>
</dbReference>
<dbReference type="Pfam" id="PF00381">
    <property type="entry name" value="PTS-HPr"/>
    <property type="match status" value="1"/>
</dbReference>
<evidence type="ECO:0000313" key="6">
    <source>
        <dbReference type="Proteomes" id="UP000649345"/>
    </source>
</evidence>
<dbReference type="PANTHER" id="PTHR33705:SF2">
    <property type="entry name" value="PHOSPHOCARRIER PROTEIN NPR"/>
    <property type="match status" value="1"/>
</dbReference>
<reference evidence="5" key="1">
    <citation type="submission" date="2020-08" db="EMBL/GenBank/DDBJ databases">
        <title>Genome public.</title>
        <authorList>
            <person name="Liu C."/>
            <person name="Sun Q."/>
        </authorList>
    </citation>
    <scope>NUCLEOTIDE SEQUENCE</scope>
    <source>
        <strain evidence="5">NSJ-68</strain>
    </source>
</reference>
<evidence type="ECO:0000256" key="2">
    <source>
        <dbReference type="ARBA" id="ARBA00022490"/>
    </source>
</evidence>
<evidence type="ECO:0000313" key="5">
    <source>
        <dbReference type="EMBL" id="MBC5661150.1"/>
    </source>
</evidence>
<proteinExistence type="predicted"/>
<dbReference type="GO" id="GO:0005737">
    <property type="term" value="C:cytoplasm"/>
    <property type="evidence" value="ECO:0007669"/>
    <property type="project" value="UniProtKB-SubCell"/>
</dbReference>
<sequence length="87" mass="9658">MITETIIIRNHIGLHAHPSWMIAMEAEKYESDIQILYHGQSADAKRSISILALGVDAGESVELRVSGRDEKDAAEKLSYLLKHISNA</sequence>
<dbReference type="Proteomes" id="UP000649345">
    <property type="component" value="Unassembled WGS sequence"/>
</dbReference>
<feature type="domain" description="HPr" evidence="4">
    <location>
        <begin position="1"/>
        <end position="87"/>
    </location>
</feature>
<dbReference type="InterPro" id="IPR035895">
    <property type="entry name" value="HPr-like_sf"/>
</dbReference>
<dbReference type="AlphaFoldDB" id="A0A923RQ97"/>
<dbReference type="InterPro" id="IPR050399">
    <property type="entry name" value="HPr"/>
</dbReference>
<keyword evidence="6" id="KW-1185">Reference proteome</keyword>
<organism evidence="5 6">
    <name type="scientific">Anaerosacchariphilus hominis</name>
    <dbReference type="NCBI Taxonomy" id="2763017"/>
    <lineage>
        <taxon>Bacteria</taxon>
        <taxon>Bacillati</taxon>
        <taxon>Bacillota</taxon>
        <taxon>Clostridia</taxon>
        <taxon>Lachnospirales</taxon>
        <taxon>Lachnospiraceae</taxon>
        <taxon>Anaerosacchariphilus</taxon>
    </lineage>
</organism>
<evidence type="ECO:0000259" key="4">
    <source>
        <dbReference type="PROSITE" id="PS51350"/>
    </source>
</evidence>
<name>A0A923RQ97_9FIRM</name>
<dbReference type="PROSITE" id="PS51350">
    <property type="entry name" value="PTS_HPR_DOM"/>
    <property type="match status" value="1"/>
</dbReference>
<keyword evidence="3" id="KW-0598">Phosphotransferase system</keyword>
<gene>
    <name evidence="5" type="ORF">H8S44_15480</name>
</gene>
<dbReference type="RefSeq" id="WP_186872270.1">
    <property type="nucleotide sequence ID" value="NZ_JACOOR010000012.1"/>
</dbReference>
<evidence type="ECO:0000256" key="3">
    <source>
        <dbReference type="ARBA" id="ARBA00022683"/>
    </source>
</evidence>
<dbReference type="NCBIfam" id="TIGR01003">
    <property type="entry name" value="PTS_HPr_family"/>
    <property type="match status" value="1"/>
</dbReference>
<dbReference type="PANTHER" id="PTHR33705">
    <property type="entry name" value="PHOSPHOCARRIER PROTEIN HPR"/>
    <property type="match status" value="1"/>
</dbReference>
<dbReference type="GO" id="GO:0009401">
    <property type="term" value="P:phosphoenolpyruvate-dependent sugar phosphotransferase system"/>
    <property type="evidence" value="ECO:0007669"/>
    <property type="project" value="UniProtKB-KW"/>
</dbReference>
<dbReference type="InterPro" id="IPR000032">
    <property type="entry name" value="HPr-like"/>
</dbReference>